<keyword evidence="2" id="KW-1185">Reference proteome</keyword>
<sequence length="3999" mass="435358">MTFNNNNLPEDAIAVVGISCRAPGASSPEQLWQNILAKKDLQSKMPSDRFNVDAFYHPNGLNKGTTNAVYGYFLEQNLRSFDAPFFNLSRKEAEVMDPQHRLSLELVYEALEDASMSLDTVAGTNTSVLVGAFTNDYGTVTNRDLVDYGQYTATGNTACLQSNRISFFYDLHGVSLTLDTACSSSLVGFHIGCETIRSGQSDMSIVVGSALHYDPSFFISVTDLGMLSADGRCRAWDEKGSGYVRGEGICVAVLKNAHAAIRDGDPIRAIVRGTGSNHDGKKQGITMPNPRAQEQLIRDTFRRANLDFSAIQYFEAHGTGTRAGDPRETSAIGAVFASGRDEPLVIGSVKTNIGHLEGASGLAGLIKVIKSLEHKAIAPNMHFEDPNPAVLFDEWKLRVPTVQEPWPQPKSGGPRMACINSFGFGGANAHAIVQEPPLLVKEAPIGTAADVDTERPLPQLLLISGQSEASARSNAAALADYLEAKTDAATGECSVSIKSLALTLNTRRTSFRYRAFIIASDAPQAIHELRNLANSGAAWTSTTIAPTSKAAKSRVGFVFTGQGAQHETMGRQLIHTSPLFRQVLERFDQVLQNEIDPAIRPGWSVVSELLKNAPESRIRETEFSQPICTAIQLALVEQLKAWGLTPGAVVGHSSGEVAAAYAAGILSFRDACIVAFLRGYYMGSQSVSKDSTLPKGGMMAVGLTESEARKHLETFSGRLTIACVNSAKSMTLAGDLDALQELKVSLDEQKIFARLLQVAQAFHSHHMVPLSTGYLASLEKHNVTPRPATVAMFSSVTARRADWRKMGPAYWVSNMVSCVQFEPALVGTMLDDEENVVLDYLVEVGPHPALKGPCKQVLSAQRCEVPYIATLSRGLPDHEALLSTLGHLWSQGASVGDLTNATCVTELVPGSELAFRVQGLGQRLCELPTYRWDHEGSYWFETRATRNHRLRKYRHNLLGYPLETSIETIPRWRNLLRISELPWLEDHKIQDRIIFPASGYIALAVEGATKHWTHELQRPAPTRFDISDVSINSALELSATEPREVMLEMRMVDGVRGFKFDFSVFSFVDEPDQLRATCHEHCTGTITLQVAELQGLRIKAAENGLQGQASPYDNTESVSAYYDRIRSIGLQYGPTFQLLRGQVESGSGQSQGTLSTAGLADLMAHEMDTCQVHPALLDASFHVLFCAVESQQGKPLSQSFIPTHISSISFSSHLLGVVKERMPIRVRSTCDLKGSRNMLADIQLFAESTPTTISEEPLLSVCGVQCTAVGGPSPNPRSLLFRVRQAPALNLLDSGSAARLPSQYRSLAGLVDLVAHQCSPRILALIDRSEDLEAILSTLGSLASQRRRFSKLDVLATAKPDSWSDALRAGIETEYDYLVDFVEEASETYDLIVDATADRSQVDRLPSLISESGYVFRHGKADYEELGTLQMRFELSDEQISCWGPAQGSETSGFQPNQPVAVVLPSDPSAKCQAILVALTERIGDSLVQRHTLESIGSAKNPSLVISLASLDEALLGAPGTAKDEKQFKMLQKNIFIPGRNVVWLLPGANIQAPSPRQSIVMGMARSARNEVLDLRFVSFDCPTQEGYSASSIAAEAIRLLDPNIKEEEVVLGSDGVPLVPRVIAEDNLNSRLPNGAGRVVRNGSLVGQHEQKSLQFQTPGRWDSMVWGPSSAKDLPPLEDDEVQIRVKSVAVSPQEAIAALELNESYDMGEVAFGEVVDAARNAAASGLKKGDTVLALVPYGGALSVFARTVSGLCLKADSCSAQALATLKLATLTVFACRELARVRQGDGVLVQADDVFSTTSVLSVIRRLGAEPLLLAEDDEQAASLIQSTGLEAERVLIASDPSIAQRVQRLTGGSGLSLVMARSALPFNLIKALSPFTKVVFSEKVGQTTFLPSNSVHVSLGNLFQQGPKLLSKCLREARELVEVDLEVEEITAAGISLALKRFHNSPRGALGNNARHPVVAHLDAEDSLVPILPPLYLGTEALFDESKLYLLVGGLGGLGRSLAAWLIRRGARRLCFLSRSGQSRPEAKATVDWLKQRSDRVEISVIKADVSDYDQTLRSLKTISSDLKGIFHAATLLRDVPLEKMSYRQWTDVLCAKAIGGENLHRATQSLGIDLDHFVCFSSAAAQIGGRAQANYSAANTYLDALVQHRKALNLAATSIDAGMIVGVGLVAEDKALQAIMERAGFDPVREDEMLFQVEVAVRESRKQSHTSRGVELHSTISGINLSSDDYFWCTGSRHKTLYANIDGGENRGGSGSSKKLSATLRELDGTEERTAALLSAFLEKLSGVFGLEPSKLDPSSPLSQYGLDSLVAVELRNWFASVAEVDLALFDVLGSSSILALVTKGAGLITTSTAAEGGALAIKGGAVKDSVASEDNAANVSLVPIKRTHVNLDDEIPMSLCQRRIWTLSNLVSDPAKLNLLIVSRLRGSPSAEIMRESLKELQRRNWILRSAYYEGEETSVQRVNREPRDVLAVSDLSTLAEDRREEELDKLMQADRFKILDIEEGETFRCRLVKLSDKDHVFGLCVHHIACDAGSTASFISQLSAIYDCISVGGDLATVAEPKVQYGDYCQWEREFLDSVEMQPHLTYWRERLRGASPASELLPMATRRERPEVQSELRDVVYSRLSKTKANRMKKVADRAGVTQFHFFLAALRTFVYRYTGQRDVTYLMVNGTRPHNDVADSFGLFLNLSPIRCDQDLEGCTFAQVMEGVKQACVDAIEHGITPWEAVLKEAQIKPSRRHFPLSQMAVNYQIYGRFPEHAFHDFKVVGVMPDDMAQPVDMNFEAVLESEDGLALRLEYNADLYADKGAMQVFLDNFAVFLDDVSRDHRQPIDEIRTCSEAELEYQKKTMWNTLTEVSDPFQARTVVEQILSFASARPDQIALSSDDGRGPLTYAELKRKAVALSQRLRASGKVGGNVALISLPSVGLVISMLAAHLSGNGFVVLDPTFAKERLSVMLTDSGSHSIIVDQVGEERDIQAKVQATVDDHASHLSAVIRLDLDELGSAASAVRPPSAASLSPQDPFYMIYTSGSTGVPKGVQLSQENTRAMLTAMQRRHKFSTQDVFLNQTTGSFDISMVQIFSALTAGGRVAIPSPATRADPSLLADFIVKHGVTCTFSTPTQFAHLLNGAGEALLRPAARSMAKIFFGGERLPASLVRQLYAKFPGAEVINTWSPSEVVVQTTTGVVPTNVQADADVLIGRPIDNCRHYICDPELRPVAVGMAGEICVGGPQVGRYLNRPEANARSFPENPFAASEDAGRGWTRLFRTGDRGRFTRTGELAFEGRINGDLQVKLRGYRIDLGEIETLLSRVQGENGPVLKQVAVRARVMTHGPGEPNESGADQRSLVAFIVPAEVCADANQKRRLAMLLNDQLSPKVNGYMLPTCYHLLEHLPVTAGGKLYRSGLDQIEIEPVFPARDGDAEGQEAAAVPLGMQSEAIARSLGDVRGEVTQLFRKILRLKENVELTPSSNFFDLGGNSILLVALQHKLQRKFNVKIKLATLFAKPRPENIAANILRASLGEAAIDEVVGSASPTSSNGVLEATGSASQGLIDYEAEISQVEAPTFKVIQSTTTVTATTAATPPSVLLIGAETYIGLHMLETIMGDTYNNFDKVYLLGVSEPNSLEQIISLARDYKLSIGQASRLGEMARRVSVISGSLSAPSLGLSPIGLEILATQVGEIYHCGTQVSLMKNYDELRPANVRGTLDVIELATKASNLNGLDRPIPIHYLSSWSTLLLQRWNDSVLNEDRQGALLRTEPGAPNFFRPDASQENGYFKTRWVSENILDRAAAVGGHDVTIYRPPAAISSRRTGVPEPETDYIRSLVADMVRVACVPEVDEANVIDLVPVDYITESICALAVQHRKDEVKGKKAEARYEHLCNPSPLSFRDLAAMLPVINPGAAAANSSAESILPLSDWHDKVEEQQSGVDKAATLLKHSVSRTYIEKGHTFFQLDSSATLEKVRALGVRLPEPVDIDLIRQLVQPQPAVGAV</sequence>
<dbReference type="EMBL" id="KZ819922">
    <property type="protein sequence ID" value="PWN50534.1"/>
    <property type="molecule type" value="Genomic_DNA"/>
</dbReference>
<reference evidence="1 2" key="1">
    <citation type="journal article" date="2018" name="Mol. Biol. Evol.">
        <title>Broad Genomic Sampling Reveals a Smut Pathogenic Ancestry of the Fungal Clade Ustilaginomycotina.</title>
        <authorList>
            <person name="Kijpornyongpan T."/>
            <person name="Mondo S.J."/>
            <person name="Barry K."/>
            <person name="Sandor L."/>
            <person name="Lee J."/>
            <person name="Lipzen A."/>
            <person name="Pangilinan J."/>
            <person name="LaButti K."/>
            <person name="Hainaut M."/>
            <person name="Henrissat B."/>
            <person name="Grigoriev I.V."/>
            <person name="Spatafora J.W."/>
            <person name="Aime M.C."/>
        </authorList>
    </citation>
    <scope>NUCLEOTIDE SEQUENCE [LARGE SCALE GENOMIC DNA]</scope>
    <source>
        <strain evidence="1 2">SA 807</strain>
    </source>
</reference>
<proteinExistence type="predicted"/>
<evidence type="ECO:0000313" key="1">
    <source>
        <dbReference type="EMBL" id="PWN50534.1"/>
    </source>
</evidence>
<accession>A0ACD0NXH9</accession>
<protein>
    <submittedName>
        <fullName evidence="1">Uncharacterized protein</fullName>
    </submittedName>
</protein>
<gene>
    <name evidence="1" type="ORF">IE53DRAFT_395262</name>
</gene>
<evidence type="ECO:0000313" key="2">
    <source>
        <dbReference type="Proteomes" id="UP000245626"/>
    </source>
</evidence>
<organism evidence="1 2">
    <name type="scientific">Violaceomyces palustris</name>
    <dbReference type="NCBI Taxonomy" id="1673888"/>
    <lineage>
        <taxon>Eukaryota</taxon>
        <taxon>Fungi</taxon>
        <taxon>Dikarya</taxon>
        <taxon>Basidiomycota</taxon>
        <taxon>Ustilaginomycotina</taxon>
        <taxon>Ustilaginomycetes</taxon>
        <taxon>Violaceomycetales</taxon>
        <taxon>Violaceomycetaceae</taxon>
        <taxon>Violaceomyces</taxon>
    </lineage>
</organism>
<name>A0ACD0NXH9_9BASI</name>
<dbReference type="Proteomes" id="UP000245626">
    <property type="component" value="Unassembled WGS sequence"/>
</dbReference>